<comment type="caution">
    <text evidence="2">The sequence shown here is derived from an EMBL/GenBank/DDBJ whole genome shotgun (WGS) entry which is preliminary data.</text>
</comment>
<feature type="transmembrane region" description="Helical" evidence="1">
    <location>
        <begin position="38"/>
        <end position="58"/>
    </location>
</feature>
<feature type="transmembrane region" description="Helical" evidence="1">
    <location>
        <begin position="6"/>
        <end position="26"/>
    </location>
</feature>
<reference evidence="3" key="1">
    <citation type="journal article" date="2019" name="Int. J. Syst. Evol. Microbiol.">
        <title>The Global Catalogue of Microorganisms (GCM) 10K type strain sequencing project: providing services to taxonomists for standard genome sequencing and annotation.</title>
        <authorList>
            <consortium name="The Broad Institute Genomics Platform"/>
            <consortium name="The Broad Institute Genome Sequencing Center for Infectious Disease"/>
            <person name="Wu L."/>
            <person name="Ma J."/>
        </authorList>
    </citation>
    <scope>NUCLEOTIDE SEQUENCE [LARGE SCALE GENOMIC DNA]</scope>
    <source>
        <strain evidence="3">CCUG 60898</strain>
    </source>
</reference>
<evidence type="ECO:0000313" key="3">
    <source>
        <dbReference type="Proteomes" id="UP001597100"/>
    </source>
</evidence>
<accession>A0ABW3IC26</accession>
<protein>
    <submittedName>
        <fullName evidence="2">Uncharacterized protein</fullName>
    </submittedName>
</protein>
<keyword evidence="1" id="KW-0812">Transmembrane</keyword>
<keyword evidence="1" id="KW-1133">Transmembrane helix</keyword>
<keyword evidence="1" id="KW-0472">Membrane</keyword>
<organism evidence="2 3">
    <name type="scientific">Salinimicrobium gaetbulicola</name>
    <dbReference type="NCBI Taxonomy" id="999702"/>
    <lineage>
        <taxon>Bacteria</taxon>
        <taxon>Pseudomonadati</taxon>
        <taxon>Bacteroidota</taxon>
        <taxon>Flavobacteriia</taxon>
        <taxon>Flavobacteriales</taxon>
        <taxon>Flavobacteriaceae</taxon>
        <taxon>Salinimicrobium</taxon>
    </lineage>
</organism>
<evidence type="ECO:0000313" key="2">
    <source>
        <dbReference type="EMBL" id="MFD0975385.1"/>
    </source>
</evidence>
<dbReference type="RefSeq" id="WP_380736403.1">
    <property type="nucleotide sequence ID" value="NZ_JBHTJP010000012.1"/>
</dbReference>
<keyword evidence="3" id="KW-1185">Reference proteome</keyword>
<evidence type="ECO:0000256" key="1">
    <source>
        <dbReference type="SAM" id="Phobius"/>
    </source>
</evidence>
<dbReference type="EMBL" id="JBHTJP010000012">
    <property type="protein sequence ID" value="MFD0975385.1"/>
    <property type="molecule type" value="Genomic_DNA"/>
</dbReference>
<dbReference type="Proteomes" id="UP001597100">
    <property type="component" value="Unassembled WGS sequence"/>
</dbReference>
<gene>
    <name evidence="2" type="ORF">ACFQ1G_01155</name>
</gene>
<name>A0ABW3IC26_9FLAO</name>
<sequence>MEIYLILFLLLIGLIVGLIIWIVRLFRLYRKGKKKSFAIQVSILTVLLILLTWELQIFPLSKNFYIQDRTTELTGKKFWSWEEFDYEEISVRGEGYTLDIYKFSEETAEYFKNPDKEFFENFPTKELADITWTRTPVKESEQEILKFVTPTYGGWKGEIIDRQDFIRQIANHPGSYYSYDDGGSTNFYLIVPDKRLVILINHNM</sequence>
<proteinExistence type="predicted"/>